<keyword evidence="9" id="KW-1185">Reference proteome</keyword>
<dbReference type="EC" id="5.1.1.3" evidence="2 7"/>
<evidence type="ECO:0000313" key="9">
    <source>
        <dbReference type="Proteomes" id="UP001519307"/>
    </source>
</evidence>
<organism evidence="8 9">
    <name type="scientific">Clostridium algifaecis</name>
    <dbReference type="NCBI Taxonomy" id="1472040"/>
    <lineage>
        <taxon>Bacteria</taxon>
        <taxon>Bacillati</taxon>
        <taxon>Bacillota</taxon>
        <taxon>Clostridia</taxon>
        <taxon>Eubacteriales</taxon>
        <taxon>Clostridiaceae</taxon>
        <taxon>Clostridium</taxon>
    </lineage>
</organism>
<feature type="binding site" evidence="7">
    <location>
        <begin position="76"/>
        <end position="77"/>
    </location>
    <ligand>
        <name>substrate</name>
    </ligand>
</feature>
<keyword evidence="6 7" id="KW-0961">Cell wall biogenesis/degradation</keyword>
<dbReference type="Gene3D" id="3.40.50.1860">
    <property type="match status" value="2"/>
</dbReference>
<dbReference type="InterPro" id="IPR001920">
    <property type="entry name" value="Asp/Glu_race"/>
</dbReference>
<dbReference type="RefSeq" id="WP_209703198.1">
    <property type="nucleotide sequence ID" value="NZ_JAGGLM010000026.1"/>
</dbReference>
<protein>
    <recommendedName>
        <fullName evidence="2 7">Glutamate racemase</fullName>
        <ecNumber evidence="2 7">5.1.1.3</ecNumber>
    </recommendedName>
</protein>
<evidence type="ECO:0000256" key="7">
    <source>
        <dbReference type="HAMAP-Rule" id="MF_00258"/>
    </source>
</evidence>
<dbReference type="PROSITE" id="PS00923">
    <property type="entry name" value="ASP_GLU_RACEMASE_1"/>
    <property type="match status" value="1"/>
</dbReference>
<evidence type="ECO:0000313" key="8">
    <source>
        <dbReference type="EMBL" id="MBP2033957.1"/>
    </source>
</evidence>
<dbReference type="HAMAP" id="MF_00258">
    <property type="entry name" value="Glu_racemase"/>
    <property type="match status" value="1"/>
</dbReference>
<dbReference type="NCBIfam" id="TIGR00067">
    <property type="entry name" value="glut_race"/>
    <property type="match status" value="1"/>
</dbReference>
<dbReference type="EMBL" id="JAGGLM010000026">
    <property type="protein sequence ID" value="MBP2033957.1"/>
    <property type="molecule type" value="Genomic_DNA"/>
</dbReference>
<comment type="function">
    <text evidence="7">Provides the (R)-glutamate required for cell wall biosynthesis.</text>
</comment>
<dbReference type="PANTHER" id="PTHR21198:SF3">
    <property type="entry name" value="GLUTAMATE RACEMASE"/>
    <property type="match status" value="1"/>
</dbReference>
<dbReference type="SUPFAM" id="SSF53681">
    <property type="entry name" value="Aspartate/glutamate racemase"/>
    <property type="match status" value="2"/>
</dbReference>
<reference evidence="8 9" key="1">
    <citation type="submission" date="2021-03" db="EMBL/GenBank/DDBJ databases">
        <title>Genomic Encyclopedia of Type Strains, Phase IV (KMG-IV): sequencing the most valuable type-strain genomes for metagenomic binning, comparative biology and taxonomic classification.</title>
        <authorList>
            <person name="Goeker M."/>
        </authorList>
    </citation>
    <scope>NUCLEOTIDE SEQUENCE [LARGE SCALE GENOMIC DNA]</scope>
    <source>
        <strain evidence="8 9">DSM 28783</strain>
    </source>
</reference>
<evidence type="ECO:0000256" key="4">
    <source>
        <dbReference type="ARBA" id="ARBA00022984"/>
    </source>
</evidence>
<feature type="binding site" evidence="7">
    <location>
        <begin position="188"/>
        <end position="189"/>
    </location>
    <ligand>
        <name>substrate</name>
    </ligand>
</feature>
<evidence type="ECO:0000256" key="2">
    <source>
        <dbReference type="ARBA" id="ARBA00013090"/>
    </source>
</evidence>
<keyword evidence="5 7" id="KW-0413">Isomerase</keyword>
<feature type="binding site" evidence="7">
    <location>
        <begin position="12"/>
        <end position="13"/>
    </location>
    <ligand>
        <name>substrate</name>
    </ligand>
</feature>
<accession>A0ABS4KV89</accession>
<dbReference type="InterPro" id="IPR018187">
    <property type="entry name" value="Asp/Glu_racemase_AS_1"/>
</dbReference>
<dbReference type="InterPro" id="IPR015942">
    <property type="entry name" value="Asp/Glu/hydantoin_racemase"/>
</dbReference>
<proteinExistence type="inferred from homology"/>
<comment type="pathway">
    <text evidence="7">Cell wall biogenesis; peptidoglycan biosynthesis.</text>
</comment>
<dbReference type="InterPro" id="IPR004391">
    <property type="entry name" value="Glu_race"/>
</dbReference>
<dbReference type="PANTHER" id="PTHR21198">
    <property type="entry name" value="GLUTAMATE RACEMASE"/>
    <property type="match status" value="1"/>
</dbReference>
<feature type="active site" description="Proton donor/acceptor" evidence="7">
    <location>
        <position position="75"/>
    </location>
</feature>
<evidence type="ECO:0000256" key="5">
    <source>
        <dbReference type="ARBA" id="ARBA00023235"/>
    </source>
</evidence>
<evidence type="ECO:0000256" key="3">
    <source>
        <dbReference type="ARBA" id="ARBA00022960"/>
    </source>
</evidence>
<keyword evidence="4 7" id="KW-0573">Peptidoglycan synthesis</keyword>
<dbReference type="Proteomes" id="UP001519307">
    <property type="component" value="Unassembled WGS sequence"/>
</dbReference>
<sequence length="263" mass="29147">MDLKDRPIGFFDSGVGGLSVLKQAVKILPHEDFVYYGDSLNAPYGIRTSDKVKELTFNAVKILINKNIKALVVACNTATSVSIEDLRKQYAKSMPIIGIEPALKPAVKNKKNGKIIIMATPVTLSESKFNNLMKKYNYNDNIVPMPCPGLVELIESGIVEGPEVEGYLKERYSCLIETEIASIVLGCTHYPFVKKALIKVVGEMGKDPFIIDGSSGTVNQLKRQLLKYDMIKKPGDEKGTVRIFNSLDTKKIIDLSYKLLSIK</sequence>
<feature type="binding site" evidence="7">
    <location>
        <begin position="44"/>
        <end position="45"/>
    </location>
    <ligand>
        <name>substrate</name>
    </ligand>
</feature>
<comment type="similarity">
    <text evidence="7">Belongs to the aspartate/glutamate racemases family.</text>
</comment>
<comment type="caution">
    <text evidence="8">The sequence shown here is derived from an EMBL/GenBank/DDBJ whole genome shotgun (WGS) entry which is preliminary data.</text>
</comment>
<feature type="active site" description="Proton donor/acceptor" evidence="7">
    <location>
        <position position="187"/>
    </location>
</feature>
<dbReference type="InterPro" id="IPR033134">
    <property type="entry name" value="Asp/Glu_racemase_AS_2"/>
</dbReference>
<evidence type="ECO:0000256" key="1">
    <source>
        <dbReference type="ARBA" id="ARBA00001602"/>
    </source>
</evidence>
<comment type="catalytic activity">
    <reaction evidence="1 7">
        <text>L-glutamate = D-glutamate</text>
        <dbReference type="Rhea" id="RHEA:12813"/>
        <dbReference type="ChEBI" id="CHEBI:29985"/>
        <dbReference type="ChEBI" id="CHEBI:29986"/>
        <dbReference type="EC" id="5.1.1.3"/>
    </reaction>
</comment>
<dbReference type="PROSITE" id="PS00924">
    <property type="entry name" value="ASP_GLU_RACEMASE_2"/>
    <property type="match status" value="1"/>
</dbReference>
<dbReference type="GO" id="GO:0008881">
    <property type="term" value="F:glutamate racemase activity"/>
    <property type="evidence" value="ECO:0007669"/>
    <property type="project" value="UniProtKB-EC"/>
</dbReference>
<name>A0ABS4KV89_9CLOT</name>
<evidence type="ECO:0000256" key="6">
    <source>
        <dbReference type="ARBA" id="ARBA00023316"/>
    </source>
</evidence>
<dbReference type="Pfam" id="PF01177">
    <property type="entry name" value="Asp_Glu_race"/>
    <property type="match status" value="1"/>
</dbReference>
<gene>
    <name evidence="7" type="primary">murI</name>
    <name evidence="8" type="ORF">J2Z42_002670</name>
</gene>
<keyword evidence="3 7" id="KW-0133">Cell shape</keyword>